<gene>
    <name evidence="1" type="ORF">PARMNEM_LOCUS612</name>
</gene>
<dbReference type="AlphaFoldDB" id="A0AAV1K914"/>
<accession>A0AAV1K914</accession>
<evidence type="ECO:0008006" key="3">
    <source>
        <dbReference type="Google" id="ProtNLM"/>
    </source>
</evidence>
<protein>
    <recommendedName>
        <fullName evidence="3">Reverse transcriptase</fullName>
    </recommendedName>
</protein>
<keyword evidence="2" id="KW-1185">Reference proteome</keyword>
<organism evidence="1 2">
    <name type="scientific">Parnassius mnemosyne</name>
    <name type="common">clouded apollo</name>
    <dbReference type="NCBI Taxonomy" id="213953"/>
    <lineage>
        <taxon>Eukaryota</taxon>
        <taxon>Metazoa</taxon>
        <taxon>Ecdysozoa</taxon>
        <taxon>Arthropoda</taxon>
        <taxon>Hexapoda</taxon>
        <taxon>Insecta</taxon>
        <taxon>Pterygota</taxon>
        <taxon>Neoptera</taxon>
        <taxon>Endopterygota</taxon>
        <taxon>Lepidoptera</taxon>
        <taxon>Glossata</taxon>
        <taxon>Ditrysia</taxon>
        <taxon>Papilionoidea</taxon>
        <taxon>Papilionidae</taxon>
        <taxon>Parnassiinae</taxon>
        <taxon>Parnassini</taxon>
        <taxon>Parnassius</taxon>
        <taxon>Driopa</taxon>
    </lineage>
</organism>
<dbReference type="EMBL" id="CAVLGL010000001">
    <property type="protein sequence ID" value="CAK1578547.1"/>
    <property type="molecule type" value="Genomic_DNA"/>
</dbReference>
<dbReference type="Proteomes" id="UP001314205">
    <property type="component" value="Unassembled WGS sequence"/>
</dbReference>
<reference evidence="1 2" key="1">
    <citation type="submission" date="2023-11" db="EMBL/GenBank/DDBJ databases">
        <authorList>
            <person name="Hedman E."/>
            <person name="Englund M."/>
            <person name="Stromberg M."/>
            <person name="Nyberg Akerstrom W."/>
            <person name="Nylinder S."/>
            <person name="Jareborg N."/>
            <person name="Kallberg Y."/>
            <person name="Kronander E."/>
        </authorList>
    </citation>
    <scope>NUCLEOTIDE SEQUENCE [LARGE SCALE GENOMIC DNA]</scope>
</reference>
<sequence>MKTSPNQVDEQHLLSVKNNVKKKIQTAKSEYYHKAFKNCDKKPLKMWNLINSLCSNKPKLSSAPSKLETHLGPITELTDICDHFNTFFSQIGSTLASKIPHKYHDNFTYTNLYNKQIDIKTKELTHYTPTTTDEVNKIIDNLNSNTSTGLDGLTCKALKSIKPLILEKLTCCINNCLERGYFPDSLKLAKVSAIFKPVLLIHHWFGKYLCPGKKQQETKRDFLFSQIQIVYNRVATFF</sequence>
<comment type="caution">
    <text evidence="1">The sequence shown here is derived from an EMBL/GenBank/DDBJ whole genome shotgun (WGS) entry which is preliminary data.</text>
</comment>
<evidence type="ECO:0000313" key="2">
    <source>
        <dbReference type="Proteomes" id="UP001314205"/>
    </source>
</evidence>
<evidence type="ECO:0000313" key="1">
    <source>
        <dbReference type="EMBL" id="CAK1578547.1"/>
    </source>
</evidence>
<name>A0AAV1K914_9NEOP</name>
<proteinExistence type="predicted"/>